<dbReference type="PANTHER" id="PTHR11632">
    <property type="entry name" value="SUCCINATE DEHYDROGENASE 2 FLAVOPROTEIN SUBUNIT"/>
    <property type="match status" value="1"/>
</dbReference>
<dbReference type="InterPro" id="IPR030664">
    <property type="entry name" value="SdhA/FrdA/AprA"/>
</dbReference>
<dbReference type="RefSeq" id="WP_027889798.1">
    <property type="nucleotide sequence ID" value="NZ_JACJJR010000001.1"/>
</dbReference>
<evidence type="ECO:0000256" key="12">
    <source>
        <dbReference type="ARBA" id="ARBA00049220"/>
    </source>
</evidence>
<dbReference type="GO" id="GO:0008177">
    <property type="term" value="F:succinate dehydrogenase (quinone) activity"/>
    <property type="evidence" value="ECO:0007669"/>
    <property type="project" value="UniProtKB-EC"/>
</dbReference>
<evidence type="ECO:0000256" key="1">
    <source>
        <dbReference type="ARBA" id="ARBA00001974"/>
    </source>
</evidence>
<dbReference type="Proteomes" id="UP000215383">
    <property type="component" value="Chromosome 1"/>
</dbReference>
<gene>
    <name evidence="16" type="primary">frdA</name>
    <name evidence="16" type="ORF">SAMEA4364220_01081</name>
</gene>
<dbReference type="Gene3D" id="3.90.700.10">
    <property type="entry name" value="Succinate dehydrogenase/fumarate reductase flavoprotein, catalytic domain"/>
    <property type="match status" value="1"/>
</dbReference>
<dbReference type="Pfam" id="PF00890">
    <property type="entry name" value="FAD_binding_2"/>
    <property type="match status" value="1"/>
</dbReference>
<evidence type="ECO:0000256" key="3">
    <source>
        <dbReference type="ARBA" id="ARBA00008040"/>
    </source>
</evidence>
<dbReference type="GO" id="GO:0005886">
    <property type="term" value="C:plasma membrane"/>
    <property type="evidence" value="ECO:0007669"/>
    <property type="project" value="UniProtKB-SubCell"/>
</dbReference>
<dbReference type="InterPro" id="IPR036188">
    <property type="entry name" value="FAD/NAD-bd_sf"/>
</dbReference>
<dbReference type="GO" id="GO:0009061">
    <property type="term" value="P:anaerobic respiration"/>
    <property type="evidence" value="ECO:0007669"/>
    <property type="project" value="TreeGrafter"/>
</dbReference>
<comment type="similarity">
    <text evidence="3">Belongs to the FAD-dependent oxidoreductase 2 family. FRD/SDH subfamily.</text>
</comment>
<evidence type="ECO:0000256" key="11">
    <source>
        <dbReference type="ARBA" id="ARBA00023136"/>
    </source>
</evidence>
<protein>
    <recommendedName>
        <fullName evidence="4">succinate dehydrogenase</fullName>
        <ecNumber evidence="4">1.3.5.1</ecNumber>
    </recommendedName>
</protein>
<evidence type="ECO:0000256" key="10">
    <source>
        <dbReference type="ARBA" id="ARBA00023002"/>
    </source>
</evidence>
<proteinExistence type="inferred from homology"/>
<comment type="catalytic activity">
    <reaction evidence="12">
        <text>a quinone + succinate = fumarate + a quinol</text>
        <dbReference type="Rhea" id="RHEA:40523"/>
        <dbReference type="ChEBI" id="CHEBI:24646"/>
        <dbReference type="ChEBI" id="CHEBI:29806"/>
        <dbReference type="ChEBI" id="CHEBI:30031"/>
        <dbReference type="ChEBI" id="CHEBI:132124"/>
        <dbReference type="EC" id="1.3.5.1"/>
    </reaction>
</comment>
<dbReference type="InterPro" id="IPR015939">
    <property type="entry name" value="Fum_Rdtase/Succ_DH_flav-like_C"/>
</dbReference>
<dbReference type="GO" id="GO:0033765">
    <property type="term" value="F:steroid dehydrogenase activity, acting on the CH-CH group of donors"/>
    <property type="evidence" value="ECO:0007669"/>
    <property type="project" value="UniProtKB-ARBA"/>
</dbReference>
<keyword evidence="17" id="KW-1185">Reference proteome</keyword>
<feature type="domain" description="Fumarate reductase/succinate dehydrogenase flavoprotein-like C-terminal" evidence="15">
    <location>
        <begin position="464"/>
        <end position="591"/>
    </location>
</feature>
<dbReference type="GeneID" id="78507089"/>
<evidence type="ECO:0000256" key="2">
    <source>
        <dbReference type="ARBA" id="ARBA00004413"/>
    </source>
</evidence>
<dbReference type="eggNOG" id="COG1053">
    <property type="taxonomic scope" value="Bacteria"/>
</dbReference>
<keyword evidence="8" id="KW-0274">FAD</keyword>
<evidence type="ECO:0000256" key="7">
    <source>
        <dbReference type="ARBA" id="ARBA00022630"/>
    </source>
</evidence>
<accession>A0A239TNJ1</accession>
<dbReference type="NCBIfam" id="TIGR01811">
    <property type="entry name" value="sdhA_Bsu"/>
    <property type="match status" value="1"/>
</dbReference>
<evidence type="ECO:0000256" key="6">
    <source>
        <dbReference type="ARBA" id="ARBA00022475"/>
    </source>
</evidence>
<dbReference type="SUPFAM" id="SSF51905">
    <property type="entry name" value="FAD/NAD(P)-binding domain"/>
    <property type="match status" value="1"/>
</dbReference>
<dbReference type="PROSITE" id="PS00504">
    <property type="entry name" value="FRD_SDH_FAD_BINDING"/>
    <property type="match status" value="1"/>
</dbReference>
<sequence>MKSTKKIIVVGGGLSGLMATIKICEAGGIVDLFSYCPVKRSHSLCAQGGINACMDSKGEHDTIWDHIDDTIYGGDFLADQLAVKGMCENAPKLIKMFDRMGVPFTRTPEGNLDLRNFGGAKHKRTCFAGATTGQQLLYALDEQVRKLEVKGKVKKYEFWEFVHIIRNKQGVCRGITAQNMNSMEIVAFPADAVILATGGPGVIYGKCTASTICNGSAVSDVYQEGAYLGNVEFIQIHPTAIPGEDKNRLMSEAARGEGGRVWTYKDGKPWYFLEEKYPAYGNLVPRDIAAREIYKVCVHMGLGINGENRVYLDLSHIDADYLNRKLAGIMEIYEEFVGDDPRKVPMQIFPSIHYSMGGIWVDRKHKTNIPGLFASGECDYQYHGANRLGANSLLSAAHSGTISGPEALRWANGDTVWDIEGKVLAEDNGDPLTEEELAAAKQKTVDEFEKIMSMDGDVNAHMLHKELSDLMLRYCFVERINKNLAYCYEEIKKVLKKWDHIGLTDKGRWANQEAMFVRQLRNMIIYAMAICKAALMRNESRGAHYKEEYPNRDDEHFLKTTLVKIDPETCEPQITYIDFDHSLVKPRPRRYDIAKGGKK</sequence>
<dbReference type="PRINTS" id="PR00368">
    <property type="entry name" value="FADPNR"/>
</dbReference>
<keyword evidence="7" id="KW-0285">Flavoprotein</keyword>
<keyword evidence="11" id="KW-0472">Membrane</keyword>
<dbReference type="InterPro" id="IPR027477">
    <property type="entry name" value="Succ_DH/fumarate_Rdtase_cat_sf"/>
</dbReference>
<name>A0A239TNJ1_9FIRM</name>
<feature type="active site" description="Proton acceptor" evidence="13">
    <location>
        <position position="286"/>
    </location>
</feature>
<dbReference type="InterPro" id="IPR003953">
    <property type="entry name" value="FAD-dep_OxRdtase_2_FAD-bd"/>
</dbReference>
<dbReference type="SUPFAM" id="SSF46977">
    <property type="entry name" value="Succinate dehydrogenase/fumarate reductase flavoprotein C-terminal domain"/>
    <property type="match status" value="1"/>
</dbReference>
<evidence type="ECO:0000313" key="17">
    <source>
        <dbReference type="Proteomes" id="UP000215383"/>
    </source>
</evidence>
<dbReference type="AlphaFoldDB" id="A0A239TNJ1"/>
<dbReference type="NCBIfam" id="NF006392">
    <property type="entry name" value="PRK08641.1"/>
    <property type="match status" value="1"/>
</dbReference>
<keyword evidence="5" id="KW-0813">Transport</keyword>
<dbReference type="GO" id="GO:0009055">
    <property type="term" value="F:electron transfer activity"/>
    <property type="evidence" value="ECO:0007669"/>
    <property type="project" value="TreeGrafter"/>
</dbReference>
<evidence type="ECO:0000256" key="13">
    <source>
        <dbReference type="PIRSR" id="PIRSR000171-1"/>
    </source>
</evidence>
<evidence type="ECO:0000256" key="4">
    <source>
        <dbReference type="ARBA" id="ARBA00012792"/>
    </source>
</evidence>
<dbReference type="Gene3D" id="3.50.50.60">
    <property type="entry name" value="FAD/NAD(P)-binding domain"/>
    <property type="match status" value="1"/>
</dbReference>
<evidence type="ECO:0000256" key="5">
    <source>
        <dbReference type="ARBA" id="ARBA00022448"/>
    </source>
</evidence>
<evidence type="ECO:0000256" key="9">
    <source>
        <dbReference type="ARBA" id="ARBA00022982"/>
    </source>
</evidence>
<dbReference type="PANTHER" id="PTHR11632:SF53">
    <property type="entry name" value="SUCCINATE DEHYDROGENASE FLAVOPROTEIN SUBUNIT"/>
    <property type="match status" value="1"/>
</dbReference>
<comment type="subcellular location">
    <subcellularLocation>
        <location evidence="2">Cell membrane</location>
        <topology evidence="2">Peripheral membrane protein</topology>
        <orientation evidence="2">Cytoplasmic side</orientation>
    </subcellularLocation>
</comment>
<dbReference type="InterPro" id="IPR037099">
    <property type="entry name" value="Fum_R/Succ_DH_flav-like_C_sf"/>
</dbReference>
<dbReference type="SUPFAM" id="SSF56425">
    <property type="entry name" value="Succinate dehydrogenase/fumarate reductase flavoprotein, catalytic domain"/>
    <property type="match status" value="1"/>
</dbReference>
<keyword evidence="6" id="KW-1003">Cell membrane</keyword>
<comment type="cofactor">
    <cofactor evidence="1">
        <name>FAD</name>
        <dbReference type="ChEBI" id="CHEBI:57692"/>
    </cofactor>
</comment>
<keyword evidence="9" id="KW-0249">Electron transport</keyword>
<reference evidence="16 17" key="1">
    <citation type="submission" date="2017-06" db="EMBL/GenBank/DDBJ databases">
        <authorList>
            <consortium name="Pathogen Informatics"/>
        </authorList>
    </citation>
    <scope>NUCLEOTIDE SEQUENCE [LARGE SCALE GENOMIC DNA]</scope>
    <source>
        <strain evidence="16 17">NCTC10570</strain>
    </source>
</reference>
<evidence type="ECO:0000259" key="15">
    <source>
        <dbReference type="Pfam" id="PF02910"/>
    </source>
</evidence>
<keyword evidence="10" id="KW-0560">Oxidoreductase</keyword>
<feature type="domain" description="FAD-dependent oxidoreductase 2 FAD-binding" evidence="14">
    <location>
        <begin position="7"/>
        <end position="393"/>
    </location>
</feature>
<evidence type="ECO:0000259" key="14">
    <source>
        <dbReference type="Pfam" id="PF00890"/>
    </source>
</evidence>
<dbReference type="EC" id="1.3.5.1" evidence="4"/>
<dbReference type="PIRSF" id="PIRSF000171">
    <property type="entry name" value="SDHA_APRA_LASPO"/>
    <property type="match status" value="1"/>
</dbReference>
<dbReference type="OrthoDB" id="9806724at2"/>
<dbReference type="FunFam" id="3.90.700.10:FF:000004">
    <property type="entry name" value="Succinate dehydrogenase flavoprotein subunit"/>
    <property type="match status" value="1"/>
</dbReference>
<dbReference type="EMBL" id="LT906446">
    <property type="protein sequence ID" value="SNU99296.1"/>
    <property type="molecule type" value="Genomic_DNA"/>
</dbReference>
<dbReference type="Pfam" id="PF02910">
    <property type="entry name" value="Succ_DH_flav_C"/>
    <property type="match status" value="1"/>
</dbReference>
<dbReference type="GO" id="GO:0050660">
    <property type="term" value="F:flavin adenine dinucleotide binding"/>
    <property type="evidence" value="ECO:0007669"/>
    <property type="project" value="TreeGrafter"/>
</dbReference>
<dbReference type="InterPro" id="IPR011280">
    <property type="entry name" value="Succ_DH/Fum_Rdt_flav_su"/>
</dbReference>
<evidence type="ECO:0000256" key="8">
    <source>
        <dbReference type="ARBA" id="ARBA00022827"/>
    </source>
</evidence>
<organism evidence="16 17">
    <name type="scientific">Megamonas hypermegale</name>
    <dbReference type="NCBI Taxonomy" id="158847"/>
    <lineage>
        <taxon>Bacteria</taxon>
        <taxon>Bacillati</taxon>
        <taxon>Bacillota</taxon>
        <taxon>Negativicutes</taxon>
        <taxon>Selenomonadales</taxon>
        <taxon>Selenomonadaceae</taxon>
        <taxon>Megamonas</taxon>
    </lineage>
</organism>
<dbReference type="InterPro" id="IPR003952">
    <property type="entry name" value="FRD_SDH_FAD_BS"/>
</dbReference>
<dbReference type="Gene3D" id="1.20.58.100">
    <property type="entry name" value="Fumarate reductase/succinate dehydrogenase flavoprotein-like, C-terminal domain"/>
    <property type="match status" value="1"/>
</dbReference>
<dbReference type="FunFam" id="3.50.50.60:FF:000009">
    <property type="entry name" value="Succinate dehydrogenase flavoprotein subunit"/>
    <property type="match status" value="1"/>
</dbReference>
<evidence type="ECO:0000313" key="16">
    <source>
        <dbReference type="EMBL" id="SNU99296.1"/>
    </source>
</evidence>